<dbReference type="RefSeq" id="WP_400188014.1">
    <property type="nucleotide sequence ID" value="NZ_JBGORX010000004.1"/>
</dbReference>
<proteinExistence type="predicted"/>
<evidence type="ECO:0000313" key="2">
    <source>
        <dbReference type="Proteomes" id="UP001615550"/>
    </source>
</evidence>
<gene>
    <name evidence="1" type="ORF">ACD661_11545</name>
</gene>
<accession>A0ABW8DB34</accession>
<name>A0ABW8DB34_9GAMM</name>
<dbReference type="EMBL" id="JBGORX010000004">
    <property type="protein sequence ID" value="MFJ1269191.1"/>
    <property type="molecule type" value="Genomic_DNA"/>
</dbReference>
<protein>
    <submittedName>
        <fullName evidence="1">Uncharacterized protein</fullName>
    </submittedName>
</protein>
<keyword evidence="2" id="KW-1185">Reference proteome</keyword>
<organism evidence="1 2">
    <name type="scientific">Legionella lytica</name>
    <dbReference type="NCBI Taxonomy" id="96232"/>
    <lineage>
        <taxon>Bacteria</taxon>
        <taxon>Pseudomonadati</taxon>
        <taxon>Pseudomonadota</taxon>
        <taxon>Gammaproteobacteria</taxon>
        <taxon>Legionellales</taxon>
        <taxon>Legionellaceae</taxon>
        <taxon>Legionella</taxon>
    </lineage>
</organism>
<dbReference type="Proteomes" id="UP001615550">
    <property type="component" value="Unassembled WGS sequence"/>
</dbReference>
<sequence>MPFNIDLSIGKPFVKLQITKNTITLYFAGAEVEVLNSAIEAWGSLDRNFLGSIPGYNDDWFRGPDAPHIKRNHTHRGETDVDHFHLEFVTEVTPELLSLYLKKFWEQQSSHADVKFQFFRKGEVEHILEIFEIYYKEYKGSSVEALVEEHSRLTAEERESYDRALQAERAIEALKFLTMFTVPGRAKSTSMHASEENCLIM</sequence>
<evidence type="ECO:0000313" key="1">
    <source>
        <dbReference type="EMBL" id="MFJ1269191.1"/>
    </source>
</evidence>
<comment type="caution">
    <text evidence="1">The sequence shown here is derived from an EMBL/GenBank/DDBJ whole genome shotgun (WGS) entry which is preliminary data.</text>
</comment>
<reference evidence="1 2" key="1">
    <citation type="submission" date="2024-08" db="EMBL/GenBank/DDBJ databases">
        <title>Draft Genome Sequence of Legionella lytica strain DSB2004, Isolated From a Fire Sprinkler System.</title>
        <authorList>
            <person name="Everhart A.D."/>
            <person name="Kidane D.T."/>
            <person name="Farone A.L."/>
            <person name="Farone M.B."/>
        </authorList>
    </citation>
    <scope>NUCLEOTIDE SEQUENCE [LARGE SCALE GENOMIC DNA]</scope>
    <source>
        <strain evidence="1 2">DSB2004</strain>
    </source>
</reference>